<dbReference type="SUPFAM" id="SSF56024">
    <property type="entry name" value="Phospholipase D/nuclease"/>
    <property type="match status" value="2"/>
</dbReference>
<proteinExistence type="predicted"/>
<name>A0A831R117_9GAMM</name>
<dbReference type="Gene3D" id="3.30.870.10">
    <property type="entry name" value="Endonuclease Chain A"/>
    <property type="match status" value="2"/>
</dbReference>
<feature type="domain" description="PLD phosphodiesterase" evidence="1">
    <location>
        <begin position="129"/>
        <end position="156"/>
    </location>
</feature>
<dbReference type="GO" id="GO:0032049">
    <property type="term" value="P:cardiolipin biosynthetic process"/>
    <property type="evidence" value="ECO:0007669"/>
    <property type="project" value="UniProtKB-ARBA"/>
</dbReference>
<sequence length="383" mass="44559">MHSLEAIDMKGSESVLQSSLPVIDTGERLTTEFELFSEGDELYAAMARSIRGATRRVFLASYILAADEVGNLLLNELMRQSRRGLDVRVHVDALGSSVGLTRRHRRMLRAAGVRLKRFHRWSWRQPMRYNRRDHRKLLVVDGQTAYLGGFNIHREGSQRFYGPTRWRDEHVCFTGALAAEVEFFFDAFWHGHLDWSPPRQTKNDSWITPNTTRHCRIQLRCILENELNQASERIWLVTPYFVPDRGMRRQLVLAARRGVDVRILTTEKTDSAPAQWAARAFYGELIANGVRVFEYVPRLLHAKILLVDNDWGSIGTANFDYRSLFINYEIILISENGALNRQLRSDYLRDLQDANEIVDTDWRRRGLLGYLQDRLGLLLRKWL</sequence>
<comment type="caution">
    <text evidence="2">The sequence shown here is derived from an EMBL/GenBank/DDBJ whole genome shotgun (WGS) entry which is preliminary data.</text>
</comment>
<reference evidence="2" key="1">
    <citation type="journal article" date="2020" name="mSystems">
        <title>Genome- and Community-Level Interaction Insights into Carbon Utilization and Element Cycling Functions of Hydrothermarchaeota in Hydrothermal Sediment.</title>
        <authorList>
            <person name="Zhou Z."/>
            <person name="Liu Y."/>
            <person name="Xu W."/>
            <person name="Pan J."/>
            <person name="Luo Z.H."/>
            <person name="Li M."/>
        </authorList>
    </citation>
    <scope>NUCLEOTIDE SEQUENCE [LARGE SCALE GENOMIC DNA]</scope>
    <source>
        <strain evidence="2">HyVt-357</strain>
    </source>
</reference>
<dbReference type="EMBL" id="DRGY01000057">
    <property type="protein sequence ID" value="HEA52233.1"/>
    <property type="molecule type" value="Genomic_DNA"/>
</dbReference>
<organism evidence="2">
    <name type="scientific">Marinobacter antarcticus</name>
    <dbReference type="NCBI Taxonomy" id="564117"/>
    <lineage>
        <taxon>Bacteria</taxon>
        <taxon>Pseudomonadati</taxon>
        <taxon>Pseudomonadota</taxon>
        <taxon>Gammaproteobacteria</taxon>
        <taxon>Pseudomonadales</taxon>
        <taxon>Marinobacteraceae</taxon>
        <taxon>Marinobacter</taxon>
    </lineage>
</organism>
<dbReference type="PANTHER" id="PTHR21248:SF22">
    <property type="entry name" value="PHOSPHOLIPASE D"/>
    <property type="match status" value="1"/>
</dbReference>
<dbReference type="SMART" id="SM00155">
    <property type="entry name" value="PLDc"/>
    <property type="match status" value="2"/>
</dbReference>
<evidence type="ECO:0000259" key="1">
    <source>
        <dbReference type="PROSITE" id="PS50035"/>
    </source>
</evidence>
<dbReference type="Pfam" id="PF13091">
    <property type="entry name" value="PLDc_2"/>
    <property type="match status" value="2"/>
</dbReference>
<accession>A0A831R117</accession>
<dbReference type="InterPro" id="IPR001736">
    <property type="entry name" value="PLipase_D/transphosphatidylase"/>
</dbReference>
<dbReference type="Proteomes" id="UP000885748">
    <property type="component" value="Unassembled WGS sequence"/>
</dbReference>
<dbReference type="RefSeq" id="WP_304101079.1">
    <property type="nucleotide sequence ID" value="NZ_DRGY01000057.1"/>
</dbReference>
<evidence type="ECO:0000313" key="2">
    <source>
        <dbReference type="EMBL" id="HEA52233.1"/>
    </source>
</evidence>
<dbReference type="AlphaFoldDB" id="A0A831R117"/>
<dbReference type="GO" id="GO:0030572">
    <property type="term" value="F:phosphatidyltransferase activity"/>
    <property type="evidence" value="ECO:0007669"/>
    <property type="project" value="UniProtKB-ARBA"/>
</dbReference>
<protein>
    <submittedName>
        <fullName evidence="2">Phosphatidylserine/phosphatidylglycerophosphate/ cardiolipin synthase family protein</fullName>
    </submittedName>
</protein>
<dbReference type="CDD" id="cd09110">
    <property type="entry name" value="PLDc_CLS_1"/>
    <property type="match status" value="1"/>
</dbReference>
<gene>
    <name evidence="2" type="ORF">ENI00_07925</name>
</gene>
<dbReference type="PANTHER" id="PTHR21248">
    <property type="entry name" value="CARDIOLIPIN SYNTHASE"/>
    <property type="match status" value="1"/>
</dbReference>
<feature type="domain" description="PLD phosphodiesterase" evidence="1">
    <location>
        <begin position="296"/>
        <end position="323"/>
    </location>
</feature>
<dbReference type="PROSITE" id="PS50035">
    <property type="entry name" value="PLD"/>
    <property type="match status" value="2"/>
</dbReference>
<dbReference type="CDD" id="cd09159">
    <property type="entry name" value="PLDc_ybhO_like_2"/>
    <property type="match status" value="1"/>
</dbReference>
<dbReference type="InterPro" id="IPR025202">
    <property type="entry name" value="PLD-like_dom"/>
</dbReference>